<evidence type="ECO:0000313" key="9">
    <source>
        <dbReference type="Proteomes" id="UP000676386"/>
    </source>
</evidence>
<feature type="transmembrane region" description="Helical" evidence="7">
    <location>
        <begin position="87"/>
        <end position="107"/>
    </location>
</feature>
<dbReference type="RefSeq" id="WP_211976710.1">
    <property type="nucleotide sequence ID" value="NZ_CBFHAM010000074.1"/>
</dbReference>
<evidence type="ECO:0000313" key="8">
    <source>
        <dbReference type="EMBL" id="MBS0031550.1"/>
    </source>
</evidence>
<accession>A0ABS5J8K5</accession>
<sequence length="141" mass="15907">MRTYAVLARRLSALKDLPLLFMRLVLAYGFYLPAKMKWSDIHGIGDWFAQLHIPLPYISAYLVGITEVAGVILLTLGLFVRYISLPLIFSMIVAIVTVHWSNGFAAGDNGFEIPLYYIVMLFALLVYGGGRIGIDYFLERK</sequence>
<keyword evidence="9" id="KW-1185">Reference proteome</keyword>
<comment type="subcellular location">
    <subcellularLocation>
        <location evidence="1">Cell membrane</location>
        <topology evidence="1">Multi-pass membrane protein</topology>
    </subcellularLocation>
</comment>
<name>A0ABS5J8K5_9BACT</name>
<keyword evidence="4 7" id="KW-0812">Transmembrane</keyword>
<evidence type="ECO:0000256" key="6">
    <source>
        <dbReference type="ARBA" id="ARBA00023136"/>
    </source>
</evidence>
<feature type="transmembrane region" description="Helical" evidence="7">
    <location>
        <begin position="58"/>
        <end position="80"/>
    </location>
</feature>
<dbReference type="InterPro" id="IPR051907">
    <property type="entry name" value="DoxX-like_oxidoreductase"/>
</dbReference>
<gene>
    <name evidence="8" type="ORF">KE626_29745</name>
</gene>
<evidence type="ECO:0000256" key="3">
    <source>
        <dbReference type="ARBA" id="ARBA00022475"/>
    </source>
</evidence>
<comment type="similarity">
    <text evidence="2">Belongs to the DoxX family.</text>
</comment>
<dbReference type="InterPro" id="IPR032808">
    <property type="entry name" value="DoxX"/>
</dbReference>
<proteinExistence type="inferred from homology"/>
<comment type="caution">
    <text evidence="8">The sequence shown here is derived from an EMBL/GenBank/DDBJ whole genome shotgun (WGS) entry which is preliminary data.</text>
</comment>
<dbReference type="Pfam" id="PF07681">
    <property type="entry name" value="DoxX"/>
    <property type="match status" value="1"/>
</dbReference>
<keyword evidence="5 7" id="KW-1133">Transmembrane helix</keyword>
<feature type="transmembrane region" description="Helical" evidence="7">
    <location>
        <begin position="113"/>
        <end position="134"/>
    </location>
</feature>
<evidence type="ECO:0000256" key="5">
    <source>
        <dbReference type="ARBA" id="ARBA00022989"/>
    </source>
</evidence>
<dbReference type="Proteomes" id="UP000676386">
    <property type="component" value="Unassembled WGS sequence"/>
</dbReference>
<dbReference type="EMBL" id="JAGTXB010000023">
    <property type="protein sequence ID" value="MBS0031550.1"/>
    <property type="molecule type" value="Genomic_DNA"/>
</dbReference>
<dbReference type="PANTHER" id="PTHR33452:SF7">
    <property type="entry name" value="DOXX FAMILY PROTEIN"/>
    <property type="match status" value="1"/>
</dbReference>
<keyword evidence="6 7" id="KW-0472">Membrane</keyword>
<feature type="transmembrane region" description="Helical" evidence="7">
    <location>
        <begin position="20"/>
        <end position="38"/>
    </location>
</feature>
<evidence type="ECO:0000256" key="4">
    <source>
        <dbReference type="ARBA" id="ARBA00022692"/>
    </source>
</evidence>
<evidence type="ECO:0000256" key="2">
    <source>
        <dbReference type="ARBA" id="ARBA00006679"/>
    </source>
</evidence>
<reference evidence="8 9" key="1">
    <citation type="submission" date="2021-04" db="EMBL/GenBank/DDBJ databases">
        <title>Chitinophaga sp. nov., isolated from the rhizosphere soil.</title>
        <authorList>
            <person name="He S."/>
        </authorList>
    </citation>
    <scope>NUCLEOTIDE SEQUENCE [LARGE SCALE GENOMIC DNA]</scope>
    <source>
        <strain evidence="8 9">2R12</strain>
    </source>
</reference>
<evidence type="ECO:0000256" key="1">
    <source>
        <dbReference type="ARBA" id="ARBA00004651"/>
    </source>
</evidence>
<dbReference type="PANTHER" id="PTHR33452">
    <property type="entry name" value="OXIDOREDUCTASE CATD-RELATED"/>
    <property type="match status" value="1"/>
</dbReference>
<organism evidence="8 9">
    <name type="scientific">Chitinophaga hostae</name>
    <dbReference type="NCBI Taxonomy" id="2831022"/>
    <lineage>
        <taxon>Bacteria</taxon>
        <taxon>Pseudomonadati</taxon>
        <taxon>Bacteroidota</taxon>
        <taxon>Chitinophagia</taxon>
        <taxon>Chitinophagales</taxon>
        <taxon>Chitinophagaceae</taxon>
        <taxon>Chitinophaga</taxon>
    </lineage>
</organism>
<evidence type="ECO:0000256" key="7">
    <source>
        <dbReference type="SAM" id="Phobius"/>
    </source>
</evidence>
<keyword evidence="3" id="KW-1003">Cell membrane</keyword>
<protein>
    <submittedName>
        <fullName evidence="8">DoxX family protein</fullName>
    </submittedName>
</protein>